<comment type="caution">
    <text evidence="1">The sequence shown here is derived from an EMBL/GenBank/DDBJ whole genome shotgun (WGS) entry which is preliminary data.</text>
</comment>
<dbReference type="GO" id="GO:0010411">
    <property type="term" value="P:xyloglucan metabolic process"/>
    <property type="evidence" value="ECO:0007669"/>
    <property type="project" value="TreeGrafter"/>
</dbReference>
<dbReference type="InterPro" id="IPR015943">
    <property type="entry name" value="WD40/YVTN_repeat-like_dom_sf"/>
</dbReference>
<dbReference type="PANTHER" id="PTHR43739:SF5">
    <property type="entry name" value="EXO-ALPHA-SIALIDASE"/>
    <property type="match status" value="1"/>
</dbReference>
<dbReference type="SUPFAM" id="SSF110296">
    <property type="entry name" value="Oligoxyloglucan reducing end-specific cellobiohydrolase"/>
    <property type="match status" value="1"/>
</dbReference>
<gene>
    <name evidence="1" type="ORF">ENP47_07585</name>
</gene>
<sequence>MTTLYATTGDDVVLLRETTRGWTVEPLLRGVGAQCLAIDPGDGHHLAVGTFDEGVFLSEDGGRSWRRAERLPATRVLSVAISPAWRVAGHGVLFAGCEPSALYWSEDGGRHWHEASALRQLPSAPTWSFPPRPWTSHVRAIALSPRDPGLVLVGIELGGVLRSTDGGMTWADQRPGCYLDCHALLLHPAMPELVFEAAGGGVARSEDAGNSWQAVDEGLDHRYVWAVASPPDDPTTWFVSAAPGPREAHGPGPHRGAVPNREGRAQARIYRRQGTNPWEPIAGYPDPLPSMPYALVVPMSEPQVVYASFRNGSLWRGIELGHTWQELPVRVDSILTLVTPPA</sequence>
<reference evidence="1" key="1">
    <citation type="journal article" date="2020" name="mSystems">
        <title>Genome- and Community-Level Interaction Insights into Carbon Utilization and Element Cycling Functions of Hydrothermarchaeota in Hydrothermal Sediment.</title>
        <authorList>
            <person name="Zhou Z."/>
            <person name="Liu Y."/>
            <person name="Xu W."/>
            <person name="Pan J."/>
            <person name="Luo Z.H."/>
            <person name="Li M."/>
        </authorList>
    </citation>
    <scope>NUCLEOTIDE SEQUENCE [LARGE SCALE GENOMIC DNA]</scope>
    <source>
        <strain evidence="1">SpSt-222</strain>
    </source>
</reference>
<dbReference type="CDD" id="cd15482">
    <property type="entry name" value="Sialidase_non-viral"/>
    <property type="match status" value="1"/>
</dbReference>
<name>A0A7C2B6L0_THERO</name>
<proteinExistence type="predicted"/>
<dbReference type="InterPro" id="IPR052025">
    <property type="entry name" value="Xyloglucanase_GH74"/>
</dbReference>
<accession>A0A7C2B6L0</accession>
<evidence type="ECO:0000313" key="1">
    <source>
        <dbReference type="EMBL" id="HEF65443.1"/>
    </source>
</evidence>
<protein>
    <recommendedName>
        <fullName evidence="2">Glycosyl hydrolase</fullName>
    </recommendedName>
</protein>
<evidence type="ECO:0008006" key="2">
    <source>
        <dbReference type="Google" id="ProtNLM"/>
    </source>
</evidence>
<organism evidence="1">
    <name type="scientific">Thermomicrobium roseum</name>
    <dbReference type="NCBI Taxonomy" id="500"/>
    <lineage>
        <taxon>Bacteria</taxon>
        <taxon>Pseudomonadati</taxon>
        <taxon>Thermomicrobiota</taxon>
        <taxon>Thermomicrobia</taxon>
        <taxon>Thermomicrobiales</taxon>
        <taxon>Thermomicrobiaceae</taxon>
        <taxon>Thermomicrobium</taxon>
    </lineage>
</organism>
<dbReference type="AlphaFoldDB" id="A0A7C2B6L0"/>
<dbReference type="Gene3D" id="2.130.10.10">
    <property type="entry name" value="YVTN repeat-like/Quinoprotein amine dehydrogenase"/>
    <property type="match status" value="1"/>
</dbReference>
<dbReference type="EMBL" id="DSJL01000011">
    <property type="protein sequence ID" value="HEF65443.1"/>
    <property type="molecule type" value="Genomic_DNA"/>
</dbReference>
<dbReference type="PANTHER" id="PTHR43739">
    <property type="entry name" value="XYLOGLUCANASE (EUROFUNG)"/>
    <property type="match status" value="1"/>
</dbReference>